<dbReference type="InterPro" id="IPR013216">
    <property type="entry name" value="Methyltransf_11"/>
</dbReference>
<dbReference type="EMBL" id="DRIE01000092">
    <property type="protein sequence ID" value="HEC57280.1"/>
    <property type="molecule type" value="Genomic_DNA"/>
</dbReference>
<evidence type="ECO:0000259" key="1">
    <source>
        <dbReference type="Pfam" id="PF08241"/>
    </source>
</evidence>
<dbReference type="EMBL" id="LYOR01000005">
    <property type="protein sequence ID" value="OFV65985.1"/>
    <property type="molecule type" value="Genomic_DNA"/>
</dbReference>
<dbReference type="Proteomes" id="UP000185779">
    <property type="component" value="Unassembled WGS sequence"/>
</dbReference>
<proteinExistence type="predicted"/>
<evidence type="ECO:0000313" key="2">
    <source>
        <dbReference type="EMBL" id="HEC57280.1"/>
    </source>
</evidence>
<comment type="caution">
    <text evidence="3">The sequence shown here is derived from an EMBL/GenBank/DDBJ whole genome shotgun (WGS) entry which is preliminary data.</text>
</comment>
<reference evidence="3 4" key="1">
    <citation type="submission" date="2016-05" db="EMBL/GenBank/DDBJ databases">
        <title>Microbial consortia oxidize butane by reversing methanogenesis.</title>
        <authorList>
            <person name="Laso-Perez R."/>
            <person name="Richter M."/>
            <person name="Wegener G."/>
            <person name="Musat F."/>
        </authorList>
    </citation>
    <scope>NUCLEOTIDE SEQUENCE [LARGE SCALE GENOMIC DNA]</scope>
    <source>
        <strain evidence="3">BOX1</strain>
    </source>
</reference>
<organism evidence="3 4">
    <name type="scientific">Candidatus Syntropharchaeum butanivorans</name>
    <dbReference type="NCBI Taxonomy" id="1839936"/>
    <lineage>
        <taxon>Archaea</taxon>
        <taxon>Methanobacteriati</taxon>
        <taxon>Methanobacteriota</taxon>
        <taxon>Stenosarchaea group</taxon>
        <taxon>Methanomicrobia</taxon>
        <taxon>Methanosarcinales</taxon>
        <taxon>ANME-2 cluster</taxon>
        <taxon>Candidatus Syntropharchaeum</taxon>
    </lineage>
</organism>
<gene>
    <name evidence="2" type="ORF">ENI32_05290</name>
    <name evidence="3" type="ORF">SBU_001167</name>
</gene>
<evidence type="ECO:0000313" key="3">
    <source>
        <dbReference type="EMBL" id="OFV65985.1"/>
    </source>
</evidence>
<dbReference type="CDD" id="cd02440">
    <property type="entry name" value="AdoMet_MTases"/>
    <property type="match status" value="1"/>
</dbReference>
<dbReference type="GO" id="GO:0008757">
    <property type="term" value="F:S-adenosylmethionine-dependent methyltransferase activity"/>
    <property type="evidence" value="ECO:0007669"/>
    <property type="project" value="InterPro"/>
</dbReference>
<reference evidence="2" key="2">
    <citation type="journal article" date="2020" name="mSystems">
        <title>Genome- and Community-Level Interaction Insights into Carbon Utilization and Element Cycling Functions of Hydrothermarchaeota in Hydrothermal Sediment.</title>
        <authorList>
            <person name="Zhou Z."/>
            <person name="Liu Y."/>
            <person name="Xu W."/>
            <person name="Pan J."/>
            <person name="Luo Z.H."/>
            <person name="Li M."/>
        </authorList>
    </citation>
    <scope>NUCLEOTIDE SEQUENCE [LARGE SCALE GENOMIC DNA]</scope>
    <source>
        <strain evidence="2">HyVt-386</strain>
    </source>
</reference>
<accession>A0A1F2P4D6</accession>
<keyword evidence="3" id="KW-0489">Methyltransferase</keyword>
<dbReference type="EC" id="2.1.1.-" evidence="3"/>
<keyword evidence="3" id="KW-0808">Transferase</keyword>
<name>A0A1F2P4D6_9EURY</name>
<sequence>MFALDIGCGENPEPALRLAGQGYIVAAVENNPHVLREYRRRLLDGGGRDDASRITPIIADARFLPFKDSSFDLIISYYAFDWISILGDAEDLELASREITRSLKEGCTLIAHEYWDQGRVSREKLLRSAGLAVEVVEDDEIILIARKVGEVGDRMELSRGRKENELIHIYRR</sequence>
<dbReference type="GO" id="GO:0032259">
    <property type="term" value="P:methylation"/>
    <property type="evidence" value="ECO:0007669"/>
    <property type="project" value="UniProtKB-KW"/>
</dbReference>
<dbReference type="Pfam" id="PF08241">
    <property type="entry name" value="Methyltransf_11"/>
    <property type="match status" value="1"/>
</dbReference>
<dbReference type="STRING" id="1839936.SBU_001167"/>
<dbReference type="Gene3D" id="3.40.50.150">
    <property type="entry name" value="Vaccinia Virus protein VP39"/>
    <property type="match status" value="1"/>
</dbReference>
<dbReference type="InterPro" id="IPR029063">
    <property type="entry name" value="SAM-dependent_MTases_sf"/>
</dbReference>
<dbReference type="SUPFAM" id="SSF53335">
    <property type="entry name" value="S-adenosyl-L-methionine-dependent methyltransferases"/>
    <property type="match status" value="1"/>
</dbReference>
<evidence type="ECO:0000313" key="4">
    <source>
        <dbReference type="Proteomes" id="UP000185779"/>
    </source>
</evidence>
<protein>
    <submittedName>
        <fullName evidence="2 3">Methyltransferase</fullName>
        <ecNumber evidence="3">2.1.1.-</ecNumber>
    </submittedName>
</protein>
<dbReference type="Proteomes" id="UP000885936">
    <property type="component" value="Unassembled WGS sequence"/>
</dbReference>
<feature type="domain" description="Methyltransferase type 11" evidence="1">
    <location>
        <begin position="4"/>
        <end position="110"/>
    </location>
</feature>
<keyword evidence="4" id="KW-1185">Reference proteome</keyword>
<dbReference type="AlphaFoldDB" id="A0A1F2P4D6"/>